<dbReference type="Proteomes" id="UP000002258">
    <property type="component" value="Chromosome 5"/>
</dbReference>
<dbReference type="Pfam" id="PF00149">
    <property type="entry name" value="Metallophos"/>
    <property type="match status" value="1"/>
</dbReference>
<dbReference type="InterPro" id="IPR004843">
    <property type="entry name" value="Calcineurin-like_PHP"/>
</dbReference>
<dbReference type="OMA" id="FHYPLPN"/>
<keyword evidence="3" id="KW-0378">Hydrolase</keyword>
<dbReference type="STRING" id="322104.A3LVK1"/>
<feature type="domain" description="Calcineurin-like phosphoesterase" evidence="2">
    <location>
        <begin position="241"/>
        <end position="470"/>
    </location>
</feature>
<dbReference type="Gene3D" id="3.60.21.10">
    <property type="match status" value="1"/>
</dbReference>
<dbReference type="KEGG" id="pic:PICST_83723"/>
<reference evidence="3 4" key="1">
    <citation type="journal article" date="2007" name="Nat. Biotechnol.">
        <title>Genome sequence of the lignocellulose-bioconverting and xylose-fermenting yeast Pichia stipitis.</title>
        <authorList>
            <person name="Jeffries T.W."/>
            <person name="Grigoriev I.V."/>
            <person name="Grimwood J."/>
            <person name="Laplaza J.M."/>
            <person name="Aerts A."/>
            <person name="Salamov A."/>
            <person name="Schmutz J."/>
            <person name="Lindquist E."/>
            <person name="Dehal P."/>
            <person name="Shapiro H."/>
            <person name="Jin Y.S."/>
            <person name="Passoth V."/>
            <person name="Richardson P.M."/>
        </authorList>
    </citation>
    <scope>NUCLEOTIDE SEQUENCE [LARGE SCALE GENOMIC DNA]</scope>
    <source>
        <strain evidence="4">ATCC 58785 / CBS 6054 / NBRC 10063 / NRRL Y-11545</strain>
    </source>
</reference>
<evidence type="ECO:0000259" key="2">
    <source>
        <dbReference type="Pfam" id="PF00149"/>
    </source>
</evidence>
<keyword evidence="1" id="KW-0472">Membrane</keyword>
<sequence>MSYIVKKIFIPKSYRKVLVTIFSALTMVLIYSYLRASTAVYPDVKLLQNNFDQPHTKLGTVITDIKIIKCYYRNCKAPVGYSKIQPPMNYYETTVDSSATTKLTSPLYYIVIKEQPVDTATNILLDLTFDKPKDDAGFELIKSDNYQLYKKFFSTNIKNPIPSDLPLVHSLDLLFGSNDLIDSRVNHFSVHSSMTEEKIHPIISMFKLPQSKQDIWTQDTSQFVMMQETSILRIDESVTKFKVIQMSDLHFGQSLGRKCGKDQELCTSDLKTLKFMEDSIHKENPDLVVITGDLIDVDRSVDYKSIILKSLQPILQTNTKFIFTFGDEFDGQENLREIKLSLIKFLQTLPNCYNTIEGIDDSLHGVTNYNLKVIRGEKEVAHVTVFDSEDKYLDETQTNFLYRIHAEDPEKLFKLLFFHFPIPQFRPTGKFKIIGSYNEKHPLNSKTKPQVLDDIRNCGYQVVSVGHEHENDACLLNEKSSASGEQSIWLCYSSVAGDSGVTALDANYDRKLRVYEIDFEKSILLSWKRSEMKKKGFDYQSVYKFPSLPEAPKEPKP</sequence>
<dbReference type="HOGENOM" id="CLU_023934_0_0_1"/>
<accession>A3LVK1</accession>
<dbReference type="CDD" id="cd07383">
    <property type="entry name" value="MPP_Dcr2"/>
    <property type="match status" value="1"/>
</dbReference>
<dbReference type="AlphaFoldDB" id="A3LVK1"/>
<dbReference type="GeneID" id="4839230"/>
<dbReference type="GO" id="GO:0005737">
    <property type="term" value="C:cytoplasm"/>
    <property type="evidence" value="ECO:0007669"/>
    <property type="project" value="TreeGrafter"/>
</dbReference>
<dbReference type="RefSeq" id="XP_001384821.2">
    <property type="nucleotide sequence ID" value="XM_001384784.1"/>
</dbReference>
<evidence type="ECO:0000313" key="3">
    <source>
        <dbReference type="EMBL" id="ABN66792.2"/>
    </source>
</evidence>
<dbReference type="PANTHER" id="PTHR32440">
    <property type="entry name" value="PHOSPHATASE DCR2-RELATED-RELATED"/>
    <property type="match status" value="1"/>
</dbReference>
<protein>
    <submittedName>
        <fullName evidence="3">Hydrolase activity</fullName>
    </submittedName>
</protein>
<proteinExistence type="predicted"/>
<keyword evidence="4" id="KW-1185">Reference proteome</keyword>
<feature type="transmembrane region" description="Helical" evidence="1">
    <location>
        <begin position="17"/>
        <end position="34"/>
    </location>
</feature>
<organism evidence="3 4">
    <name type="scientific">Scheffersomyces stipitis (strain ATCC 58785 / CBS 6054 / NBRC 10063 / NRRL Y-11545)</name>
    <name type="common">Yeast</name>
    <name type="synonym">Pichia stipitis</name>
    <dbReference type="NCBI Taxonomy" id="322104"/>
    <lineage>
        <taxon>Eukaryota</taxon>
        <taxon>Fungi</taxon>
        <taxon>Dikarya</taxon>
        <taxon>Ascomycota</taxon>
        <taxon>Saccharomycotina</taxon>
        <taxon>Pichiomycetes</taxon>
        <taxon>Debaryomycetaceae</taxon>
        <taxon>Scheffersomyces</taxon>
    </lineage>
</organism>
<dbReference type="SUPFAM" id="SSF56300">
    <property type="entry name" value="Metallo-dependent phosphatases"/>
    <property type="match status" value="1"/>
</dbReference>
<dbReference type="PANTHER" id="PTHR32440:SF0">
    <property type="entry name" value="PHOSPHATASE DCR2-RELATED"/>
    <property type="match status" value="1"/>
</dbReference>
<evidence type="ECO:0000256" key="1">
    <source>
        <dbReference type="SAM" id="Phobius"/>
    </source>
</evidence>
<dbReference type="InterPro" id="IPR029052">
    <property type="entry name" value="Metallo-depent_PP-like"/>
</dbReference>
<evidence type="ECO:0000313" key="4">
    <source>
        <dbReference type="Proteomes" id="UP000002258"/>
    </source>
</evidence>
<keyword evidence="1" id="KW-0812">Transmembrane</keyword>
<name>A3LVK1_PICST</name>
<dbReference type="GO" id="GO:0004721">
    <property type="term" value="F:phosphoprotein phosphatase activity"/>
    <property type="evidence" value="ECO:0007669"/>
    <property type="project" value="TreeGrafter"/>
</dbReference>
<dbReference type="EMBL" id="CP000499">
    <property type="protein sequence ID" value="ABN66792.2"/>
    <property type="molecule type" value="Genomic_DNA"/>
</dbReference>
<dbReference type="eggNOG" id="KOG1432">
    <property type="taxonomic scope" value="Eukaryota"/>
</dbReference>
<dbReference type="OrthoDB" id="783096at2759"/>
<dbReference type="InParanoid" id="A3LVK1"/>
<keyword evidence="1" id="KW-1133">Transmembrane helix</keyword>
<gene>
    <name evidence="3" type="ORF">PICST_83723</name>
</gene>